<evidence type="ECO:0000313" key="1">
    <source>
        <dbReference type="EMBL" id="EHK54208.1"/>
    </source>
</evidence>
<dbReference type="Proteomes" id="UP000003250">
    <property type="component" value="Unassembled WGS sequence"/>
</dbReference>
<evidence type="ECO:0000313" key="2">
    <source>
        <dbReference type="Proteomes" id="UP000003250"/>
    </source>
</evidence>
<dbReference type="AlphaFoldDB" id="H0HYJ9"/>
<dbReference type="RefSeq" id="WP_008838856.1">
    <property type="nucleotide sequence ID" value="NZ_AHAM01000221.1"/>
</dbReference>
<proteinExistence type="predicted"/>
<organism evidence="1 2">
    <name type="scientific">Mesorhizobium alhagi CCNWXJ12-2</name>
    <dbReference type="NCBI Taxonomy" id="1107882"/>
    <lineage>
        <taxon>Bacteria</taxon>
        <taxon>Pseudomonadati</taxon>
        <taxon>Pseudomonadota</taxon>
        <taxon>Alphaproteobacteria</taxon>
        <taxon>Hyphomicrobiales</taxon>
        <taxon>Phyllobacteriaceae</taxon>
        <taxon>Allomesorhizobium</taxon>
    </lineage>
</organism>
<accession>H0HYJ9</accession>
<protein>
    <submittedName>
        <fullName evidence="1">Uncharacterized protein</fullName>
    </submittedName>
</protein>
<keyword evidence="2" id="KW-1185">Reference proteome</keyword>
<dbReference type="EMBL" id="AHAM01000221">
    <property type="protein sequence ID" value="EHK54208.1"/>
    <property type="molecule type" value="Genomic_DNA"/>
</dbReference>
<reference evidence="1 2" key="1">
    <citation type="journal article" date="2012" name="J. Bacteriol.">
        <title>Draft Genome Sequence of Mesorhizobium alhagi CCNWXJ12-2T, a Novel Salt-Resistant Species Isolated from the Desert of Northwestern China.</title>
        <authorList>
            <person name="Zhou M."/>
            <person name="Chen W."/>
            <person name="Chen H."/>
            <person name="Wei G."/>
        </authorList>
    </citation>
    <scope>NUCLEOTIDE SEQUENCE [LARGE SCALE GENOMIC DNA]</scope>
    <source>
        <strain evidence="1 2">CCNWXJ12-2</strain>
    </source>
</reference>
<gene>
    <name evidence="1" type="ORF">MAXJ12_26398</name>
</gene>
<name>H0HYJ9_9HYPH</name>
<dbReference type="OrthoDB" id="8387422at2"/>
<sequence length="154" mass="17184">MPADVDAIAGAVARSRWLDGYTLWRTLKNVETELYALQRAQIPVPFGLVRMRAIIRRARALKDKIPGILEGAGSAHLESVAVPVGPDFDPFDFVDPYLALGGRREASVRNETMGISQFNEETPQAAEYWRRGFSKLSRQQRHAVATCLFLRGKA</sequence>